<keyword evidence="1" id="KW-0812">Transmembrane</keyword>
<proteinExistence type="predicted"/>
<evidence type="ECO:0008006" key="4">
    <source>
        <dbReference type="Google" id="ProtNLM"/>
    </source>
</evidence>
<name>A0A250VL22_STROL</name>
<evidence type="ECO:0000313" key="3">
    <source>
        <dbReference type="Proteomes" id="UP000217446"/>
    </source>
</evidence>
<comment type="caution">
    <text evidence="2">The sequence shown here is derived from an EMBL/GenBank/DDBJ whole genome shotgun (WGS) entry which is preliminary data.</text>
</comment>
<keyword evidence="3" id="KW-1185">Reference proteome</keyword>
<dbReference type="InterPro" id="IPR021862">
    <property type="entry name" value="DUF3472"/>
</dbReference>
<gene>
    <name evidence="2" type="ORF">SO3561_06466</name>
</gene>
<evidence type="ECO:0000313" key="2">
    <source>
        <dbReference type="EMBL" id="GAX54913.1"/>
    </source>
</evidence>
<keyword evidence="1" id="KW-0472">Membrane</keyword>
<reference evidence="3" key="1">
    <citation type="submission" date="2017-05" db="EMBL/GenBank/DDBJ databases">
        <title>Streptomyces olivochromogenes NBRC 3561 whole genome shotgun sequence.</title>
        <authorList>
            <person name="Dohra H."/>
            <person name="Kodani S."/>
        </authorList>
    </citation>
    <scope>NUCLEOTIDE SEQUENCE [LARGE SCALE GENOMIC DNA]</scope>
    <source>
        <strain evidence="3">NBRC 3561</strain>
    </source>
</reference>
<dbReference type="EMBL" id="BDQI01000016">
    <property type="protein sequence ID" value="GAX54913.1"/>
    <property type="molecule type" value="Genomic_DNA"/>
</dbReference>
<dbReference type="Proteomes" id="UP000217446">
    <property type="component" value="Unassembled WGS sequence"/>
</dbReference>
<dbReference type="Pfam" id="PF11958">
    <property type="entry name" value="DUF3472"/>
    <property type="match status" value="1"/>
</dbReference>
<accession>A0A250VL22</accession>
<dbReference type="AlphaFoldDB" id="A0A250VL22"/>
<protein>
    <recommendedName>
        <fullName evidence="4">DUF3472 domain-containing protein</fullName>
    </recommendedName>
</protein>
<keyword evidence="1" id="KW-1133">Transmembrane helix</keyword>
<evidence type="ECO:0000256" key="1">
    <source>
        <dbReference type="SAM" id="Phobius"/>
    </source>
</evidence>
<dbReference type="STRING" id="1963.AQJ27_28830"/>
<sequence length="291" mass="31817">MVAHDHRRVRTVDAGAVGVNWGVGTINNGMARPWGRRSRARGVLGFVAAVCAVLMLSTAPAQAAQHQDANEYAIWNFNGANGFWNIDQRVRITQKANHSYWAMMWDFTATPGNGGYMGLQTDGTRFNHTTGETAIFSLWNANAGRGSCGPFDGEGTGLSCRLAYPIDRQTDYRLRVWRLNADAGGQWWGAWIRNMRTGVDTAIGSLRVPRNQTLLGVPSNFSEYFGTAVHCDRVPQSVAYFTQPAANAQGNGTYRYGSTYQRSTRGRCTGGNVQLVDLGRTKAAKVTLGGR</sequence>
<feature type="transmembrane region" description="Helical" evidence="1">
    <location>
        <begin position="42"/>
        <end position="61"/>
    </location>
</feature>
<organism evidence="2 3">
    <name type="scientific">Streptomyces olivochromogenes</name>
    <dbReference type="NCBI Taxonomy" id="1963"/>
    <lineage>
        <taxon>Bacteria</taxon>
        <taxon>Bacillati</taxon>
        <taxon>Actinomycetota</taxon>
        <taxon>Actinomycetes</taxon>
        <taxon>Kitasatosporales</taxon>
        <taxon>Streptomycetaceae</taxon>
        <taxon>Streptomyces</taxon>
    </lineage>
</organism>